<dbReference type="SMART" id="SM00382">
    <property type="entry name" value="AAA"/>
    <property type="match status" value="1"/>
</dbReference>
<evidence type="ECO:0000256" key="1">
    <source>
        <dbReference type="ARBA" id="ARBA00004651"/>
    </source>
</evidence>
<dbReference type="InterPro" id="IPR011527">
    <property type="entry name" value="ABC1_TM_dom"/>
</dbReference>
<dbReference type="AlphaFoldDB" id="A0A6C0P0F1"/>
<dbReference type="InterPro" id="IPR039421">
    <property type="entry name" value="Type_1_exporter"/>
</dbReference>
<name>A0A6C0P0F1_9BACL</name>
<proteinExistence type="predicted"/>
<dbReference type="PROSITE" id="PS00211">
    <property type="entry name" value="ABC_TRANSPORTER_1"/>
    <property type="match status" value="1"/>
</dbReference>
<dbReference type="Gene3D" id="1.20.1560.10">
    <property type="entry name" value="ABC transporter type 1, transmembrane domain"/>
    <property type="match status" value="1"/>
</dbReference>
<keyword evidence="6 7" id="KW-0472">Membrane</keyword>
<dbReference type="GO" id="GO:0016887">
    <property type="term" value="F:ATP hydrolysis activity"/>
    <property type="evidence" value="ECO:0007669"/>
    <property type="project" value="InterPro"/>
</dbReference>
<dbReference type="PANTHER" id="PTHR43394:SF1">
    <property type="entry name" value="ATP-BINDING CASSETTE SUB-FAMILY B MEMBER 10, MITOCHONDRIAL"/>
    <property type="match status" value="1"/>
</dbReference>
<evidence type="ECO:0000256" key="4">
    <source>
        <dbReference type="ARBA" id="ARBA00022840"/>
    </source>
</evidence>
<dbReference type="InterPro" id="IPR017871">
    <property type="entry name" value="ABC_transporter-like_CS"/>
</dbReference>
<feature type="transmembrane region" description="Helical" evidence="7">
    <location>
        <begin position="166"/>
        <end position="184"/>
    </location>
</feature>
<dbReference type="PANTHER" id="PTHR43394">
    <property type="entry name" value="ATP-DEPENDENT PERMEASE MDL1, MITOCHONDRIAL"/>
    <property type="match status" value="1"/>
</dbReference>
<evidence type="ECO:0000313" key="11">
    <source>
        <dbReference type="Proteomes" id="UP000479114"/>
    </source>
</evidence>
<dbReference type="RefSeq" id="WP_162640667.1">
    <property type="nucleotide sequence ID" value="NZ_CP048286.1"/>
</dbReference>
<dbReference type="GO" id="GO:0005524">
    <property type="term" value="F:ATP binding"/>
    <property type="evidence" value="ECO:0007669"/>
    <property type="project" value="UniProtKB-KW"/>
</dbReference>
<evidence type="ECO:0000259" key="9">
    <source>
        <dbReference type="PROSITE" id="PS50929"/>
    </source>
</evidence>
<dbReference type="PROSITE" id="PS50929">
    <property type="entry name" value="ABC_TM1F"/>
    <property type="match status" value="1"/>
</dbReference>
<dbReference type="SUPFAM" id="SSF90123">
    <property type="entry name" value="ABC transporter transmembrane region"/>
    <property type="match status" value="1"/>
</dbReference>
<reference evidence="10 11" key="1">
    <citation type="submission" date="2020-02" db="EMBL/GenBank/DDBJ databases">
        <title>Paenibacillus sp. nov., isolated from rhizosphere soil of tomato.</title>
        <authorList>
            <person name="Weon H.-Y."/>
            <person name="Lee S.A."/>
        </authorList>
    </citation>
    <scope>NUCLEOTIDE SEQUENCE [LARGE SCALE GENOMIC DNA]</scope>
    <source>
        <strain evidence="10 11">14171R-81</strain>
    </source>
</reference>
<comment type="subcellular location">
    <subcellularLocation>
        <location evidence="1">Cell membrane</location>
        <topology evidence="1">Multi-pass membrane protein</topology>
    </subcellularLocation>
</comment>
<feature type="transmembrane region" description="Helical" evidence="7">
    <location>
        <begin position="60"/>
        <end position="82"/>
    </location>
</feature>
<evidence type="ECO:0000256" key="6">
    <source>
        <dbReference type="ARBA" id="ARBA00023136"/>
    </source>
</evidence>
<evidence type="ECO:0000256" key="5">
    <source>
        <dbReference type="ARBA" id="ARBA00022989"/>
    </source>
</evidence>
<protein>
    <submittedName>
        <fullName evidence="10">ABC transporter ATP-binding protein</fullName>
    </submittedName>
</protein>
<organism evidence="10 11">
    <name type="scientific">Paenibacillus rhizovicinus</name>
    <dbReference type="NCBI Taxonomy" id="2704463"/>
    <lineage>
        <taxon>Bacteria</taxon>
        <taxon>Bacillati</taxon>
        <taxon>Bacillota</taxon>
        <taxon>Bacilli</taxon>
        <taxon>Bacillales</taxon>
        <taxon>Paenibacillaceae</taxon>
        <taxon>Paenibacillus</taxon>
    </lineage>
</organism>
<keyword evidence="5 7" id="KW-1133">Transmembrane helix</keyword>
<feature type="domain" description="ABC transmembrane type-1" evidence="9">
    <location>
        <begin position="139"/>
        <end position="313"/>
    </location>
</feature>
<dbReference type="SUPFAM" id="SSF52540">
    <property type="entry name" value="P-loop containing nucleoside triphosphate hydrolases"/>
    <property type="match status" value="1"/>
</dbReference>
<feature type="transmembrane region" description="Helical" evidence="7">
    <location>
        <begin position="251"/>
        <end position="273"/>
    </location>
</feature>
<evidence type="ECO:0000313" key="10">
    <source>
        <dbReference type="EMBL" id="QHW31861.1"/>
    </source>
</evidence>
<dbReference type="GO" id="GO:0015421">
    <property type="term" value="F:ABC-type oligopeptide transporter activity"/>
    <property type="evidence" value="ECO:0007669"/>
    <property type="project" value="TreeGrafter"/>
</dbReference>
<accession>A0A6C0P0F1</accession>
<feature type="transmembrane region" description="Helical" evidence="7">
    <location>
        <begin position="142"/>
        <end position="160"/>
    </location>
</feature>
<dbReference type="Gene3D" id="3.40.50.300">
    <property type="entry name" value="P-loop containing nucleotide triphosphate hydrolases"/>
    <property type="match status" value="1"/>
</dbReference>
<dbReference type="KEGG" id="prz:GZH47_14140"/>
<keyword evidence="11" id="KW-1185">Reference proteome</keyword>
<gene>
    <name evidence="10" type="ORF">GZH47_14140</name>
</gene>
<dbReference type="InterPro" id="IPR003593">
    <property type="entry name" value="AAA+_ATPase"/>
</dbReference>
<keyword evidence="2 7" id="KW-0812">Transmembrane</keyword>
<dbReference type="InterPro" id="IPR036640">
    <property type="entry name" value="ABC1_TM_sf"/>
</dbReference>
<feature type="domain" description="ABC transporter" evidence="8">
    <location>
        <begin position="346"/>
        <end position="584"/>
    </location>
</feature>
<sequence length="597" mass="68744">MFKRIWTVMKYFYGQAWKMDKYYFLAVIVDMVVTGLQPLIAIIFPRIIIDELLHERRPGVIIQTVAIMVLLFFAARIIGNFCRYEQTVFHQRFSDYSDRQLTRKTMEMDYEYTEDPAMLEMQSKARNGMGWWSSGLRGLTDILKTFTSGIITFVSTLTIIGSVEPLLLIALLALVAIGFLFTYLSRRAELRFKEDRAKLDTKYWYLADRVLQGDKYGVDIRLYDGQQLVNAKAEGYMNHMVKETNRFLKPFVFITSGSLLVTAVQQGVLYGYLGLRVLDKAISIGQFQMLFTASVSFAESITNILTQGIRLATTCDYMNDYIIFMEYPSMKDKGTRKLERNAKHTIAFDRVSFRYIGAERDALTNVSITLETGKKLSLVGENGAGKTTFIKLLARLYEPTEGRILLDGVDIREYPLEEYQKLFSVVFQDFQLFNFTLKENLEFNRPHDAERFDEAMRKAGFIERMNELPHGPDTHIRSWFNDQGVEFSGGEQQKIAIARAIYKDAPIMILDEPTAALDPLAEYKVYHNFNEVISDKTTIYISHRLSSCQFCDTIAVFENGMITQYGSHRQLVEVPGKYGEMFKAQAKYYVVENPQTA</sequence>
<dbReference type="Proteomes" id="UP000479114">
    <property type="component" value="Chromosome"/>
</dbReference>
<dbReference type="CDD" id="cd03228">
    <property type="entry name" value="ABCC_MRP_Like"/>
    <property type="match status" value="1"/>
</dbReference>
<dbReference type="InterPro" id="IPR003439">
    <property type="entry name" value="ABC_transporter-like_ATP-bd"/>
</dbReference>
<dbReference type="EMBL" id="CP048286">
    <property type="protein sequence ID" value="QHW31861.1"/>
    <property type="molecule type" value="Genomic_DNA"/>
</dbReference>
<evidence type="ECO:0000259" key="8">
    <source>
        <dbReference type="PROSITE" id="PS50893"/>
    </source>
</evidence>
<dbReference type="GO" id="GO:0005886">
    <property type="term" value="C:plasma membrane"/>
    <property type="evidence" value="ECO:0007669"/>
    <property type="project" value="UniProtKB-SubCell"/>
</dbReference>
<keyword evidence="3" id="KW-0547">Nucleotide-binding</keyword>
<keyword evidence="4 10" id="KW-0067">ATP-binding</keyword>
<evidence type="ECO:0000256" key="7">
    <source>
        <dbReference type="SAM" id="Phobius"/>
    </source>
</evidence>
<evidence type="ECO:0000256" key="3">
    <source>
        <dbReference type="ARBA" id="ARBA00022741"/>
    </source>
</evidence>
<feature type="transmembrane region" description="Helical" evidence="7">
    <location>
        <begin position="21"/>
        <end position="48"/>
    </location>
</feature>
<dbReference type="PROSITE" id="PS50893">
    <property type="entry name" value="ABC_TRANSPORTER_2"/>
    <property type="match status" value="1"/>
</dbReference>
<dbReference type="Pfam" id="PF00005">
    <property type="entry name" value="ABC_tran"/>
    <property type="match status" value="1"/>
</dbReference>
<evidence type="ECO:0000256" key="2">
    <source>
        <dbReference type="ARBA" id="ARBA00022692"/>
    </source>
</evidence>
<dbReference type="InterPro" id="IPR027417">
    <property type="entry name" value="P-loop_NTPase"/>
</dbReference>